<evidence type="ECO:0000313" key="9">
    <source>
        <dbReference type="Proteomes" id="UP001176961"/>
    </source>
</evidence>
<evidence type="ECO:0000256" key="1">
    <source>
        <dbReference type="ARBA" id="ARBA00006538"/>
    </source>
</evidence>
<dbReference type="PANTHER" id="PTHR11066:SF48">
    <property type="entry name" value="ACYL-COA THIOESTERASE II"/>
    <property type="match status" value="1"/>
</dbReference>
<keyword evidence="3" id="KW-0378">Hydrolase</keyword>
<evidence type="ECO:0000313" key="8">
    <source>
        <dbReference type="EMBL" id="CAJ0591967.1"/>
    </source>
</evidence>
<evidence type="ECO:0000259" key="7">
    <source>
        <dbReference type="Pfam" id="PF13622"/>
    </source>
</evidence>
<evidence type="ECO:0000256" key="3">
    <source>
        <dbReference type="ARBA" id="ARBA00022801"/>
    </source>
</evidence>
<sequence>MANEAAAVSPEEEESPKHRHGLLTPSNSISLPNVTYVDISSRAEDIQAGLIDTFLNLEKIDKNLFLARHLLKGRNSLPVVYGGQVIGQALSAATATVGSGFLPNSLHSYFVQGGNVNMPILYTVDRIRDGKSFCTRLVKAVQSGDAIFTVQISFHKPEPDSIKHQVEMPQVPGPDGLLDWNQLMERAQKDPQLHPAAAAIIRFKRKEIPPAFFRIFTFRPVNFNNFLSPPKQRNMELEKDSFRSYVWIRANENIGDDPRLHVAAAAYISDATMIETALRPHSRKGFIPSMALTLDHSIWMHNGQFRVDEWLLYENHSTIASGGRTLIEGKLWTLDGRLVFSTAQEALIRAPKEKSAENGTK</sequence>
<feature type="domain" description="Acyl-CoA thioesterase 2 C-terminal" evidence="6">
    <location>
        <begin position="243"/>
        <end position="345"/>
    </location>
</feature>
<dbReference type="InterPro" id="IPR025652">
    <property type="entry name" value="TesB_C"/>
</dbReference>
<dbReference type="InterPro" id="IPR029069">
    <property type="entry name" value="HotDog_dom_sf"/>
</dbReference>
<comment type="subunit">
    <text evidence="2">Homotetramer.</text>
</comment>
<name>A0AA36GEY7_CYLNA</name>
<dbReference type="GO" id="GO:0005782">
    <property type="term" value="C:peroxisomal matrix"/>
    <property type="evidence" value="ECO:0007669"/>
    <property type="project" value="TreeGrafter"/>
</dbReference>
<organism evidence="8 9">
    <name type="scientific">Cylicocyclus nassatus</name>
    <name type="common">Nematode worm</name>
    <dbReference type="NCBI Taxonomy" id="53992"/>
    <lineage>
        <taxon>Eukaryota</taxon>
        <taxon>Metazoa</taxon>
        <taxon>Ecdysozoa</taxon>
        <taxon>Nematoda</taxon>
        <taxon>Chromadorea</taxon>
        <taxon>Rhabditida</taxon>
        <taxon>Rhabditina</taxon>
        <taxon>Rhabditomorpha</taxon>
        <taxon>Strongyloidea</taxon>
        <taxon>Strongylidae</taxon>
        <taxon>Cylicocyclus</taxon>
    </lineage>
</organism>
<dbReference type="Pfam" id="PF02551">
    <property type="entry name" value="Acyl_CoA_thio"/>
    <property type="match status" value="1"/>
</dbReference>
<evidence type="ECO:0000256" key="4">
    <source>
        <dbReference type="ARBA" id="ARBA00023098"/>
    </source>
</evidence>
<dbReference type="InterPro" id="IPR042171">
    <property type="entry name" value="Acyl-CoA_hotdog"/>
</dbReference>
<reference evidence="8" key="1">
    <citation type="submission" date="2023-07" db="EMBL/GenBank/DDBJ databases">
        <authorList>
            <consortium name="CYATHOMIX"/>
        </authorList>
    </citation>
    <scope>NUCLEOTIDE SEQUENCE</scope>
    <source>
        <strain evidence="8">N/A</strain>
    </source>
</reference>
<dbReference type="Pfam" id="PF13622">
    <property type="entry name" value="4HBT_3"/>
    <property type="match status" value="1"/>
</dbReference>
<dbReference type="InterPro" id="IPR003703">
    <property type="entry name" value="Acyl_CoA_thio"/>
</dbReference>
<dbReference type="NCBIfam" id="TIGR00189">
    <property type="entry name" value="tesB"/>
    <property type="match status" value="1"/>
</dbReference>
<evidence type="ECO:0000256" key="5">
    <source>
        <dbReference type="SAM" id="MobiDB-lite"/>
    </source>
</evidence>
<gene>
    <name evidence="8" type="ORF">CYNAS_LOCUS3950</name>
</gene>
<feature type="domain" description="Acyl-CoA thioesterase-like N-terminal HotDog" evidence="7">
    <location>
        <begin position="79"/>
        <end position="155"/>
    </location>
</feature>
<dbReference type="SUPFAM" id="SSF54637">
    <property type="entry name" value="Thioesterase/thiol ester dehydrase-isomerase"/>
    <property type="match status" value="2"/>
</dbReference>
<evidence type="ECO:0000259" key="6">
    <source>
        <dbReference type="Pfam" id="PF02551"/>
    </source>
</evidence>
<comment type="similarity">
    <text evidence="1">Belongs to the C/M/P thioester hydrolase family.</text>
</comment>
<keyword evidence="4" id="KW-0443">Lipid metabolism</keyword>
<dbReference type="InterPro" id="IPR049449">
    <property type="entry name" value="TesB_ACOT8-like_N"/>
</dbReference>
<dbReference type="AlphaFoldDB" id="A0AA36GEY7"/>
<dbReference type="EMBL" id="CATQJL010000001">
    <property type="protein sequence ID" value="CAJ0591967.1"/>
    <property type="molecule type" value="Genomic_DNA"/>
</dbReference>
<evidence type="ECO:0000256" key="2">
    <source>
        <dbReference type="ARBA" id="ARBA00011881"/>
    </source>
</evidence>
<proteinExistence type="inferred from homology"/>
<dbReference type="FunFam" id="2.40.160.210:FF:000001">
    <property type="entry name" value="Acyl-CoA thioesterase II"/>
    <property type="match status" value="1"/>
</dbReference>
<keyword evidence="9" id="KW-1185">Reference proteome</keyword>
<dbReference type="GO" id="GO:0009062">
    <property type="term" value="P:fatty acid catabolic process"/>
    <property type="evidence" value="ECO:0007669"/>
    <property type="project" value="TreeGrafter"/>
</dbReference>
<dbReference type="Gene3D" id="2.40.160.210">
    <property type="entry name" value="Acyl-CoA thioesterase, double hotdog domain"/>
    <property type="match status" value="1"/>
</dbReference>
<accession>A0AA36GEY7</accession>
<feature type="region of interest" description="Disordered" evidence="5">
    <location>
        <begin position="1"/>
        <end position="24"/>
    </location>
</feature>
<dbReference type="Proteomes" id="UP001176961">
    <property type="component" value="Unassembled WGS sequence"/>
</dbReference>
<dbReference type="CDD" id="cd03445">
    <property type="entry name" value="Thioesterase_II_repeat2"/>
    <property type="match status" value="1"/>
</dbReference>
<dbReference type="PANTHER" id="PTHR11066">
    <property type="entry name" value="ACYL-COA THIOESTERASE"/>
    <property type="match status" value="1"/>
</dbReference>
<protein>
    <recommendedName>
        <fullName evidence="10">Acyl-coenzyme A thioesterase 8</fullName>
    </recommendedName>
</protein>
<comment type="caution">
    <text evidence="8">The sequence shown here is derived from an EMBL/GenBank/DDBJ whole genome shotgun (WGS) entry which is preliminary data.</text>
</comment>
<dbReference type="CDD" id="cd03444">
    <property type="entry name" value="Thioesterase_II_repeat1"/>
    <property type="match status" value="1"/>
</dbReference>
<dbReference type="GO" id="GO:0006637">
    <property type="term" value="P:acyl-CoA metabolic process"/>
    <property type="evidence" value="ECO:0007669"/>
    <property type="project" value="InterPro"/>
</dbReference>
<evidence type="ECO:0008006" key="10">
    <source>
        <dbReference type="Google" id="ProtNLM"/>
    </source>
</evidence>
<dbReference type="GO" id="GO:0047617">
    <property type="term" value="F:fatty acyl-CoA hydrolase activity"/>
    <property type="evidence" value="ECO:0007669"/>
    <property type="project" value="InterPro"/>
</dbReference>